<evidence type="ECO:0000256" key="1">
    <source>
        <dbReference type="SAM" id="MobiDB-lite"/>
    </source>
</evidence>
<organism evidence="2">
    <name type="scientific">Sesamum radiatum</name>
    <name type="common">Black benniseed</name>
    <dbReference type="NCBI Taxonomy" id="300843"/>
    <lineage>
        <taxon>Eukaryota</taxon>
        <taxon>Viridiplantae</taxon>
        <taxon>Streptophyta</taxon>
        <taxon>Embryophyta</taxon>
        <taxon>Tracheophyta</taxon>
        <taxon>Spermatophyta</taxon>
        <taxon>Magnoliopsida</taxon>
        <taxon>eudicotyledons</taxon>
        <taxon>Gunneridae</taxon>
        <taxon>Pentapetalae</taxon>
        <taxon>asterids</taxon>
        <taxon>lamiids</taxon>
        <taxon>Lamiales</taxon>
        <taxon>Pedaliaceae</taxon>
        <taxon>Sesamum</taxon>
    </lineage>
</organism>
<proteinExistence type="predicted"/>
<name>A0AAW2R1M8_SESRA</name>
<dbReference type="AlphaFoldDB" id="A0AAW2R1M8"/>
<reference evidence="2" key="1">
    <citation type="submission" date="2020-06" db="EMBL/GenBank/DDBJ databases">
        <authorList>
            <person name="Li T."/>
            <person name="Hu X."/>
            <person name="Zhang T."/>
            <person name="Song X."/>
            <person name="Zhang H."/>
            <person name="Dai N."/>
            <person name="Sheng W."/>
            <person name="Hou X."/>
            <person name="Wei L."/>
        </authorList>
    </citation>
    <scope>NUCLEOTIDE SEQUENCE</scope>
    <source>
        <strain evidence="2">G02</strain>
        <tissue evidence="2">Leaf</tissue>
    </source>
</reference>
<feature type="region of interest" description="Disordered" evidence="1">
    <location>
        <begin position="122"/>
        <end position="144"/>
    </location>
</feature>
<comment type="caution">
    <text evidence="2">The sequence shown here is derived from an EMBL/GenBank/DDBJ whole genome shotgun (WGS) entry which is preliminary data.</text>
</comment>
<protein>
    <submittedName>
        <fullName evidence="2">Uncharacterized protein</fullName>
    </submittedName>
</protein>
<gene>
    <name evidence="2" type="ORF">Sradi_3329900</name>
</gene>
<reference evidence="2" key="2">
    <citation type="journal article" date="2024" name="Plant">
        <title>Genomic evolution and insights into agronomic trait innovations of Sesamum species.</title>
        <authorList>
            <person name="Miao H."/>
            <person name="Wang L."/>
            <person name="Qu L."/>
            <person name="Liu H."/>
            <person name="Sun Y."/>
            <person name="Le M."/>
            <person name="Wang Q."/>
            <person name="Wei S."/>
            <person name="Zheng Y."/>
            <person name="Lin W."/>
            <person name="Duan Y."/>
            <person name="Cao H."/>
            <person name="Xiong S."/>
            <person name="Wang X."/>
            <person name="Wei L."/>
            <person name="Li C."/>
            <person name="Ma Q."/>
            <person name="Ju M."/>
            <person name="Zhao R."/>
            <person name="Li G."/>
            <person name="Mu C."/>
            <person name="Tian Q."/>
            <person name="Mei H."/>
            <person name="Zhang T."/>
            <person name="Gao T."/>
            <person name="Zhang H."/>
        </authorList>
    </citation>
    <scope>NUCLEOTIDE SEQUENCE</scope>
    <source>
        <strain evidence="2">G02</strain>
    </source>
</reference>
<feature type="non-terminal residue" evidence="2">
    <location>
        <position position="144"/>
    </location>
</feature>
<dbReference type="EMBL" id="JACGWJ010000014">
    <property type="protein sequence ID" value="KAL0374142.1"/>
    <property type="molecule type" value="Genomic_DNA"/>
</dbReference>
<accession>A0AAW2R1M8</accession>
<sequence>MQARLADVNSMIGENAQNGFVDKDVPILSPMNSQLPSIYMVVNGFSTYSHHISGKHLEDDMSRFVQENDPKLAKSLMQDGEMCHLPNNESLLRTSPDIDRNFAHHVADNMLDRIGFHSGSEGRTADQFADPPMMHDKIGSFGSE</sequence>
<evidence type="ECO:0000313" key="2">
    <source>
        <dbReference type="EMBL" id="KAL0374142.1"/>
    </source>
</evidence>